<protein>
    <recommendedName>
        <fullName evidence="1">RNHCP domain-containing protein</fullName>
    </recommendedName>
</protein>
<dbReference type="InterPro" id="IPR024439">
    <property type="entry name" value="RNHCP"/>
</dbReference>
<proteinExistence type="predicted"/>
<dbReference type="Pfam" id="PF12647">
    <property type="entry name" value="RNHCP"/>
    <property type="match status" value="1"/>
</dbReference>
<dbReference type="AlphaFoldDB" id="K1YDN9"/>
<gene>
    <name evidence="2" type="ORF">ACD_78C00074G0002</name>
</gene>
<organism evidence="2">
    <name type="scientific">uncultured bacterium</name>
    <name type="common">gcode 4</name>
    <dbReference type="NCBI Taxonomy" id="1234023"/>
    <lineage>
        <taxon>Bacteria</taxon>
        <taxon>environmental samples</taxon>
    </lineage>
</organism>
<feature type="domain" description="RNHCP" evidence="1">
    <location>
        <begin position="7"/>
        <end position="92"/>
    </location>
</feature>
<name>K1YDN9_9BACT</name>
<evidence type="ECO:0000313" key="2">
    <source>
        <dbReference type="EMBL" id="EKD30368.1"/>
    </source>
</evidence>
<sequence>MSFIMYNESFECAYCHQQVVLHPEWSARNHCPFCLCSRHVDDVSPGDRSALCGGKMNPVGIDYRKNKGYMIEHCCERCGKKMLNKVAPDDHFLEFIRERNKQPC</sequence>
<accession>K1YDN9</accession>
<reference evidence="2" key="1">
    <citation type="journal article" date="2012" name="Science">
        <title>Fermentation, hydrogen, and sulfur metabolism in multiple uncultivated bacterial phyla.</title>
        <authorList>
            <person name="Wrighton K.C."/>
            <person name="Thomas B.C."/>
            <person name="Sharon I."/>
            <person name="Miller C.S."/>
            <person name="Castelle C.J."/>
            <person name="VerBerkmoes N.C."/>
            <person name="Wilkins M.J."/>
            <person name="Hettich R.L."/>
            <person name="Lipton M.S."/>
            <person name="Williams K.H."/>
            <person name="Long P.E."/>
            <person name="Banfield J.F."/>
        </authorList>
    </citation>
    <scope>NUCLEOTIDE SEQUENCE [LARGE SCALE GENOMIC DNA]</scope>
</reference>
<comment type="caution">
    <text evidence="2">The sequence shown here is derived from an EMBL/GenBank/DDBJ whole genome shotgun (WGS) entry which is preliminary data.</text>
</comment>
<evidence type="ECO:0000259" key="1">
    <source>
        <dbReference type="Pfam" id="PF12647"/>
    </source>
</evidence>
<dbReference type="EMBL" id="AMFJ01034074">
    <property type="protein sequence ID" value="EKD30368.1"/>
    <property type="molecule type" value="Genomic_DNA"/>
</dbReference>